<comment type="caution">
    <text evidence="1">The sequence shown here is derived from an EMBL/GenBank/DDBJ whole genome shotgun (WGS) entry which is preliminary data.</text>
</comment>
<dbReference type="InterPro" id="IPR008799">
    <property type="entry name" value="Pseudomon_AvrD"/>
</dbReference>
<evidence type="ECO:0000313" key="1">
    <source>
        <dbReference type="EMBL" id="EPR12023.1"/>
    </source>
</evidence>
<evidence type="ECO:0000313" key="2">
    <source>
        <dbReference type="Proteomes" id="UP000016860"/>
    </source>
</evidence>
<dbReference type="PATRIC" id="fig|1330534.3.peg.1923"/>
<proteinExistence type="predicted"/>
<dbReference type="RefSeq" id="WP_020815464.1">
    <property type="nucleotide sequence ID" value="NZ_ATAY01000031.1"/>
</dbReference>
<protein>
    <recommendedName>
        <fullName evidence="3">Avirulence D protein</fullName>
    </recommendedName>
</protein>
<sequence length="333" mass="37736">MITNEVYETIDEILGDKDKRFFSSGFKNVRHLFNNISISPCQNELTAKCSAIYPENWSVKADGTVLKPHVSTLDILVFVFCLNTLFASHIYQLSNNQIGDIWIKKVTIKAGSEPEYKLEDIDIHTRFLSTAETGNDRYNSVFSNEIAGFSIVIELEHDINSMTTKDIFYSSIKDAGSAIAGYCTQLVEKNKIYDLSNICIDKNSQSLSSIVNIRKTETISDNNIYSIIDLFACASQQMQALIYRVDSIERKCSNNLWMRKVEIEYKKPVSTLKSFRQSVYISKSKILRMKESTWRIADFKCIVDSPSNPLSVSVSLAHEIPESVINTGHKKVS</sequence>
<accession>U4R1D4</accession>
<evidence type="ECO:0008006" key="3">
    <source>
        <dbReference type="Google" id="ProtNLM"/>
    </source>
</evidence>
<dbReference type="OrthoDB" id="4919083at2"/>
<dbReference type="STRING" id="1330534.L323_09650"/>
<dbReference type="Proteomes" id="UP000016860">
    <property type="component" value="Unassembled WGS sequence"/>
</dbReference>
<dbReference type="EMBL" id="ATAY01000031">
    <property type="protein sequence ID" value="EPR12023.1"/>
    <property type="molecule type" value="Genomic_DNA"/>
</dbReference>
<gene>
    <name evidence="1" type="ORF">L323_09650</name>
</gene>
<reference evidence="1 2" key="1">
    <citation type="journal article" date="2013" name="Genome Announc.">
        <title>Draft Genome Sequence of the Cellulolytic Bacterium Clostridium papyrosolvens C7 (ATCC 700395).</title>
        <authorList>
            <person name="Zepeda V."/>
            <person name="Dassa B."/>
            <person name="Borovok I."/>
            <person name="Lamed R."/>
            <person name="Bayer E.A."/>
            <person name="Cate J.H."/>
        </authorList>
    </citation>
    <scope>NUCLEOTIDE SEQUENCE [LARGE SCALE GENOMIC DNA]</scope>
    <source>
        <strain evidence="1 2">C7</strain>
    </source>
</reference>
<name>U4R1D4_9FIRM</name>
<dbReference type="Pfam" id="PF05655">
    <property type="entry name" value="AvrD"/>
    <property type="match status" value="1"/>
</dbReference>
<dbReference type="AlphaFoldDB" id="U4R1D4"/>
<organism evidence="1 2">
    <name type="scientific">Ruminiclostridium papyrosolvens C7</name>
    <dbReference type="NCBI Taxonomy" id="1330534"/>
    <lineage>
        <taxon>Bacteria</taxon>
        <taxon>Bacillati</taxon>
        <taxon>Bacillota</taxon>
        <taxon>Clostridia</taxon>
        <taxon>Eubacteriales</taxon>
        <taxon>Oscillospiraceae</taxon>
        <taxon>Ruminiclostridium</taxon>
    </lineage>
</organism>